<accession>A0A087SP97</accession>
<reference evidence="6 7" key="1">
    <citation type="journal article" date="2014" name="BMC Genomics">
        <title>Oil accumulation mechanisms of the oleaginous microalga Chlorella protothecoides revealed through its genome, transcriptomes, and proteomes.</title>
        <authorList>
            <person name="Gao C."/>
            <person name="Wang Y."/>
            <person name="Shen Y."/>
            <person name="Yan D."/>
            <person name="He X."/>
            <person name="Dai J."/>
            <person name="Wu Q."/>
        </authorList>
    </citation>
    <scope>NUCLEOTIDE SEQUENCE [LARGE SCALE GENOMIC DNA]</scope>
    <source>
        <strain evidence="6 7">0710</strain>
    </source>
</reference>
<comment type="similarity">
    <text evidence="1">Belongs to the universal ribosomal protein uL30 family.</text>
</comment>
<dbReference type="NCBIfam" id="TIGR01308">
    <property type="entry name" value="rpmD_bact"/>
    <property type="match status" value="1"/>
</dbReference>
<evidence type="ECO:0000256" key="3">
    <source>
        <dbReference type="ARBA" id="ARBA00023274"/>
    </source>
</evidence>
<dbReference type="KEGG" id="apro:F751_4130"/>
<dbReference type="Proteomes" id="UP000028924">
    <property type="component" value="Unassembled WGS sequence"/>
</dbReference>
<evidence type="ECO:0000256" key="1">
    <source>
        <dbReference type="ARBA" id="ARBA00007594"/>
    </source>
</evidence>
<evidence type="ECO:0000256" key="2">
    <source>
        <dbReference type="ARBA" id="ARBA00022980"/>
    </source>
</evidence>
<dbReference type="Gene3D" id="3.30.1390.20">
    <property type="entry name" value="Ribosomal protein L30, ferredoxin-like fold domain"/>
    <property type="match status" value="1"/>
</dbReference>
<keyword evidence="7" id="KW-1185">Reference proteome</keyword>
<dbReference type="InterPro" id="IPR036919">
    <property type="entry name" value="Ribo_uL30_ferredoxin-like_sf"/>
</dbReference>
<name>A0A087SP97_AUXPR</name>
<evidence type="ECO:0000313" key="7">
    <source>
        <dbReference type="Proteomes" id="UP000028924"/>
    </source>
</evidence>
<gene>
    <name evidence="6" type="ORF">F751_4130</name>
</gene>
<dbReference type="STRING" id="3075.A0A087SP97"/>
<dbReference type="GeneID" id="23615521"/>
<dbReference type="eggNOG" id="ENOG502S266">
    <property type="taxonomic scope" value="Eukaryota"/>
</dbReference>
<dbReference type="RefSeq" id="XP_011400534.1">
    <property type="nucleotide sequence ID" value="XM_011402232.1"/>
</dbReference>
<organism evidence="6 7">
    <name type="scientific">Auxenochlorella protothecoides</name>
    <name type="common">Green microalga</name>
    <name type="synonym">Chlorella protothecoides</name>
    <dbReference type="NCBI Taxonomy" id="3075"/>
    <lineage>
        <taxon>Eukaryota</taxon>
        <taxon>Viridiplantae</taxon>
        <taxon>Chlorophyta</taxon>
        <taxon>core chlorophytes</taxon>
        <taxon>Trebouxiophyceae</taxon>
        <taxon>Chlorellales</taxon>
        <taxon>Chlorellaceae</taxon>
        <taxon>Auxenochlorella</taxon>
    </lineage>
</organism>
<dbReference type="GO" id="GO:0015934">
    <property type="term" value="C:large ribosomal subunit"/>
    <property type="evidence" value="ECO:0007669"/>
    <property type="project" value="InterPro"/>
</dbReference>
<keyword evidence="2 6" id="KW-0689">Ribosomal protein</keyword>
<keyword evidence="3" id="KW-0687">Ribonucleoprotein</keyword>
<dbReference type="GO" id="GO:0006412">
    <property type="term" value="P:translation"/>
    <property type="evidence" value="ECO:0007669"/>
    <property type="project" value="InterPro"/>
</dbReference>
<evidence type="ECO:0000259" key="5">
    <source>
        <dbReference type="Pfam" id="PF00327"/>
    </source>
</evidence>
<dbReference type="InterPro" id="IPR005996">
    <property type="entry name" value="Ribosomal_uL30_bac-type"/>
</dbReference>
<evidence type="ECO:0000313" key="6">
    <source>
        <dbReference type="EMBL" id="KFM27551.1"/>
    </source>
</evidence>
<protein>
    <recommendedName>
        <fullName evidence="4">Large ribosomal subunit protein uL30m</fullName>
    </recommendedName>
</protein>
<dbReference type="AlphaFoldDB" id="A0A087SP97"/>
<dbReference type="SUPFAM" id="SSF55129">
    <property type="entry name" value="Ribosomal protein L30p/L7e"/>
    <property type="match status" value="1"/>
</dbReference>
<dbReference type="Pfam" id="PF00327">
    <property type="entry name" value="Ribosomal_L30"/>
    <property type="match status" value="1"/>
</dbReference>
<dbReference type="GO" id="GO:0003735">
    <property type="term" value="F:structural constituent of ribosome"/>
    <property type="evidence" value="ECO:0007669"/>
    <property type="project" value="InterPro"/>
</dbReference>
<evidence type="ECO:0000256" key="4">
    <source>
        <dbReference type="ARBA" id="ARBA00035281"/>
    </source>
</evidence>
<dbReference type="InterPro" id="IPR016082">
    <property type="entry name" value="Ribosomal_uL30_ferredoxin-like"/>
</dbReference>
<dbReference type="EMBL" id="KL662149">
    <property type="protein sequence ID" value="KFM27551.1"/>
    <property type="molecule type" value="Genomic_DNA"/>
</dbReference>
<dbReference type="OrthoDB" id="509901at2759"/>
<sequence>MATPVVESLFITLKRGMAGVRHQHVRIVKAIGLTYRQQTVERTNTPAMRGAVAKIPHLLTLETNLQRAARLAAQAEARKLRPPVIVKHA</sequence>
<proteinExistence type="inferred from homology"/>
<feature type="domain" description="Large ribosomal subunit protein uL30-like ferredoxin-like fold" evidence="5">
    <location>
        <begin position="9"/>
        <end position="58"/>
    </location>
</feature>